<name>A0A0G9JSV1_9BACT</name>
<evidence type="ECO:0000256" key="1">
    <source>
        <dbReference type="ARBA" id="ARBA00001933"/>
    </source>
</evidence>
<evidence type="ECO:0000256" key="4">
    <source>
        <dbReference type="ARBA" id="ARBA00022898"/>
    </source>
</evidence>
<dbReference type="PATRIC" id="fig|1447256.3.peg.2193"/>
<dbReference type="PIRSF" id="PIRSF001434">
    <property type="entry name" value="CGS"/>
    <property type="match status" value="1"/>
</dbReference>
<keyword evidence="3 7" id="KW-0808">Transferase</keyword>
<dbReference type="InterPro" id="IPR000277">
    <property type="entry name" value="Cys/Met-Metab_PyrdxlP-dep_enz"/>
</dbReference>
<dbReference type="GeneID" id="24305049"/>
<dbReference type="InterPro" id="IPR006235">
    <property type="entry name" value="OAc-hSer/O-AcSer_sulfhydrylase"/>
</dbReference>
<reference evidence="7 8" key="1">
    <citation type="submission" date="2014-01" db="EMBL/GenBank/DDBJ databases">
        <title>Development of a Comparative Genomic Fingerprinting Assay for High Resolution Genotyping of Arcobacter butzleri.</title>
        <authorList>
            <person name="Webb A.L."/>
            <person name="Inglis G.D."/>
            <person name="Kruczkiewicz P."/>
            <person name="Selinger L.B."/>
            <person name="Taboada E.N."/>
        </authorList>
    </citation>
    <scope>NUCLEOTIDE SEQUENCE [LARGE SCALE GENOMIC DNA]</scope>
    <source>
        <strain evidence="7 8">L348</strain>
    </source>
</reference>
<proteinExistence type="inferred from homology"/>
<evidence type="ECO:0000313" key="8">
    <source>
        <dbReference type="Proteomes" id="UP000035514"/>
    </source>
</evidence>
<evidence type="ECO:0000256" key="3">
    <source>
        <dbReference type="ARBA" id="ARBA00022679"/>
    </source>
</evidence>
<protein>
    <submittedName>
        <fullName evidence="7">O-acetylhomoserine aminocarboxypropyltransferase</fullName>
        <ecNumber evidence="7">2.5.1.49</ecNumber>
    </submittedName>
</protein>
<evidence type="ECO:0000313" key="7">
    <source>
        <dbReference type="EMBL" id="KLD97255.1"/>
    </source>
</evidence>
<dbReference type="PANTHER" id="PTHR43797:SF2">
    <property type="entry name" value="HOMOCYSTEINE_CYSTEINE SYNTHASE"/>
    <property type="match status" value="1"/>
</dbReference>
<dbReference type="InterPro" id="IPR015421">
    <property type="entry name" value="PyrdxlP-dep_Trfase_major"/>
</dbReference>
<evidence type="ECO:0000256" key="6">
    <source>
        <dbReference type="RuleBase" id="RU362118"/>
    </source>
</evidence>
<comment type="cofactor">
    <cofactor evidence="1 6">
        <name>pyridoxal 5'-phosphate</name>
        <dbReference type="ChEBI" id="CHEBI:597326"/>
    </cofactor>
</comment>
<dbReference type="SUPFAM" id="SSF53383">
    <property type="entry name" value="PLP-dependent transferases"/>
    <property type="match status" value="1"/>
</dbReference>
<feature type="modified residue" description="N6-(pyridoxal phosphate)lysine" evidence="5">
    <location>
        <position position="204"/>
    </location>
</feature>
<dbReference type="GO" id="GO:0019346">
    <property type="term" value="P:transsulfuration"/>
    <property type="evidence" value="ECO:0007669"/>
    <property type="project" value="InterPro"/>
</dbReference>
<sequence>MERETIAIHLGYNKKQGNGEMSVPISQTTAYAFRDSEHAANLFALKELGPIYTRLTNPTTDVLEQRYAALEGGAAAICTSSGQAASFYAVANVAEAGDNILISDKLYGGSVTLLTYTLKRFGIKTKVFKSDDASNLEELIDDKTKAIYFESLSNPQIAIPAVEKIVEVAKKHGVITICDNTVATAALFNPIKWGVDVVVHSTSKYTNGQGTAIGGIVVERDGLAEFFKANSKRYYHFTTPDESYHGLVYTDVPLPNFCLRIRLSLLRDIGATQSPLNSWLLIQTLETLALRVDKHSDNALVIAKFLESHPKVKSVSYPGLKNDKYYDKAQKYFKDGKSSGLISFEVSTFEEAKKIIDSVKLFSVVVNIGDSKSLITHPASTTHSQLSEEELAKAGVNPVTVRLSIGLENTADLIADLTQALDK</sequence>
<dbReference type="GO" id="GO:0030170">
    <property type="term" value="F:pyridoxal phosphate binding"/>
    <property type="evidence" value="ECO:0007669"/>
    <property type="project" value="InterPro"/>
</dbReference>
<dbReference type="InterPro" id="IPR015424">
    <property type="entry name" value="PyrdxlP-dep_Trfase"/>
</dbReference>
<dbReference type="Pfam" id="PF01053">
    <property type="entry name" value="Cys_Met_Meta_PP"/>
    <property type="match status" value="1"/>
</dbReference>
<dbReference type="PANTHER" id="PTHR43797">
    <property type="entry name" value="HOMOCYSTEINE/CYSTEINE SYNTHASE"/>
    <property type="match status" value="1"/>
</dbReference>
<accession>A0A0G9JSV1</accession>
<dbReference type="EC" id="2.5.1.49" evidence="7"/>
<dbReference type="GO" id="GO:0071269">
    <property type="term" value="P:L-homocysteine biosynthetic process"/>
    <property type="evidence" value="ECO:0007669"/>
    <property type="project" value="TreeGrafter"/>
</dbReference>
<dbReference type="FunFam" id="3.90.1150.10:FF:000033">
    <property type="entry name" value="Cystathionine gamma-synthase"/>
    <property type="match status" value="1"/>
</dbReference>
<dbReference type="Proteomes" id="UP000035514">
    <property type="component" value="Unassembled WGS sequence"/>
</dbReference>
<dbReference type="RefSeq" id="WP_012148030.1">
    <property type="nucleotide sequence ID" value="NZ_JAIQ01000155.1"/>
</dbReference>
<evidence type="ECO:0000256" key="2">
    <source>
        <dbReference type="ARBA" id="ARBA00009077"/>
    </source>
</evidence>
<dbReference type="GO" id="GO:0005737">
    <property type="term" value="C:cytoplasm"/>
    <property type="evidence" value="ECO:0007669"/>
    <property type="project" value="TreeGrafter"/>
</dbReference>
<gene>
    <name evidence="7" type="ORF">AA20_11205</name>
</gene>
<evidence type="ECO:0000256" key="5">
    <source>
        <dbReference type="PIRSR" id="PIRSR001434-2"/>
    </source>
</evidence>
<dbReference type="Gene3D" id="3.40.640.10">
    <property type="entry name" value="Type I PLP-dependent aspartate aminotransferase-like (Major domain)"/>
    <property type="match status" value="1"/>
</dbReference>
<dbReference type="GO" id="GO:0003961">
    <property type="term" value="F:O-acetylhomoserine aminocarboxypropyltransferase activity"/>
    <property type="evidence" value="ECO:0007669"/>
    <property type="project" value="UniProtKB-EC"/>
</dbReference>
<comment type="similarity">
    <text evidence="2 6">Belongs to the trans-sulfuration enzymes family.</text>
</comment>
<organism evidence="7 8">
    <name type="scientific">Aliarcobacter butzleri L348</name>
    <dbReference type="NCBI Taxonomy" id="1447256"/>
    <lineage>
        <taxon>Bacteria</taxon>
        <taxon>Pseudomonadati</taxon>
        <taxon>Campylobacterota</taxon>
        <taxon>Epsilonproteobacteria</taxon>
        <taxon>Campylobacterales</taxon>
        <taxon>Arcobacteraceae</taxon>
        <taxon>Aliarcobacter</taxon>
    </lineage>
</organism>
<dbReference type="InterPro" id="IPR015422">
    <property type="entry name" value="PyrdxlP-dep_Trfase_small"/>
</dbReference>
<dbReference type="AlphaFoldDB" id="A0A0G9JSV1"/>
<keyword evidence="4 5" id="KW-0663">Pyridoxal phosphate</keyword>
<dbReference type="NCBIfam" id="TIGR01326">
    <property type="entry name" value="OAH_OAS_sulfhy"/>
    <property type="match status" value="1"/>
</dbReference>
<dbReference type="FunFam" id="3.40.640.10:FF:000046">
    <property type="entry name" value="Cystathionine gamma-lyase"/>
    <property type="match status" value="1"/>
</dbReference>
<comment type="caution">
    <text evidence="7">The sequence shown here is derived from an EMBL/GenBank/DDBJ whole genome shotgun (WGS) entry which is preliminary data.</text>
</comment>
<dbReference type="EMBL" id="JAIQ01000155">
    <property type="protein sequence ID" value="KLD97255.1"/>
    <property type="molecule type" value="Genomic_DNA"/>
</dbReference>
<dbReference type="GO" id="GO:0006535">
    <property type="term" value="P:cysteine biosynthetic process from serine"/>
    <property type="evidence" value="ECO:0007669"/>
    <property type="project" value="TreeGrafter"/>
</dbReference>
<dbReference type="Gene3D" id="3.90.1150.10">
    <property type="entry name" value="Aspartate Aminotransferase, domain 1"/>
    <property type="match status" value="1"/>
</dbReference>
<dbReference type="CDD" id="cd00614">
    <property type="entry name" value="CGS_like"/>
    <property type="match status" value="1"/>
</dbReference>
<dbReference type="GO" id="GO:0004124">
    <property type="term" value="F:cysteine synthase activity"/>
    <property type="evidence" value="ECO:0007669"/>
    <property type="project" value="TreeGrafter"/>
</dbReference>